<organism evidence="1 2">
    <name type="scientific">Tenacibaculum skagerrakense</name>
    <dbReference type="NCBI Taxonomy" id="186571"/>
    <lineage>
        <taxon>Bacteria</taxon>
        <taxon>Pseudomonadati</taxon>
        <taxon>Bacteroidota</taxon>
        <taxon>Flavobacteriia</taxon>
        <taxon>Flavobacteriales</taxon>
        <taxon>Flavobacteriaceae</taxon>
        <taxon>Tenacibaculum</taxon>
    </lineage>
</organism>
<sequence length="76" mass="8350">MKESILKQIKATVLNRKESKTIIGGYDGSFTGNCSFIICGGFQNTAGLAYKPGCSTTSSGRRLYVYKPNPSLYCWQ</sequence>
<keyword evidence="2" id="KW-1185">Reference proteome</keyword>
<name>A0A4R2NV31_9FLAO</name>
<gene>
    <name evidence="1" type="ORF">EV195_104278</name>
</gene>
<dbReference type="Proteomes" id="UP000294564">
    <property type="component" value="Unassembled WGS sequence"/>
</dbReference>
<reference evidence="1 2" key="1">
    <citation type="submission" date="2019-03" db="EMBL/GenBank/DDBJ databases">
        <title>Genomic Encyclopedia of Type Strains, Phase IV (KMG-IV): sequencing the most valuable type-strain genomes for metagenomic binning, comparative biology and taxonomic classification.</title>
        <authorList>
            <person name="Goeker M."/>
        </authorList>
    </citation>
    <scope>NUCLEOTIDE SEQUENCE [LARGE SCALE GENOMIC DNA]</scope>
    <source>
        <strain evidence="1 2">DSM 14836</strain>
    </source>
</reference>
<dbReference type="AlphaFoldDB" id="A0A4R2NV31"/>
<protein>
    <submittedName>
        <fullName evidence="1">Uncharacterized protein</fullName>
    </submittedName>
</protein>
<evidence type="ECO:0000313" key="2">
    <source>
        <dbReference type="Proteomes" id="UP000294564"/>
    </source>
</evidence>
<accession>A0A4R2NV31</accession>
<dbReference type="OrthoDB" id="1189505at2"/>
<evidence type="ECO:0000313" key="1">
    <source>
        <dbReference type="EMBL" id="TCP25245.1"/>
    </source>
</evidence>
<dbReference type="RefSeq" id="WP_132794624.1">
    <property type="nucleotide sequence ID" value="NZ_SLXM01000004.1"/>
</dbReference>
<dbReference type="EMBL" id="SLXM01000004">
    <property type="protein sequence ID" value="TCP25245.1"/>
    <property type="molecule type" value="Genomic_DNA"/>
</dbReference>
<proteinExistence type="predicted"/>
<comment type="caution">
    <text evidence="1">The sequence shown here is derived from an EMBL/GenBank/DDBJ whole genome shotgun (WGS) entry which is preliminary data.</text>
</comment>